<name>A0A645JST7_9ZZZZ</name>
<evidence type="ECO:0000313" key="1">
    <source>
        <dbReference type="EMBL" id="MPN63124.1"/>
    </source>
</evidence>
<sequence>MRVVVLKKEAISRVLLKKEALLKNEAGRGSSWGPSGAGNSSRTFPVFRSVARGVK</sequence>
<accession>A0A645JST7</accession>
<gene>
    <name evidence="1" type="ORF">SDC9_210878</name>
</gene>
<proteinExistence type="predicted"/>
<dbReference type="AlphaFoldDB" id="A0A645JST7"/>
<comment type="caution">
    <text evidence="1">The sequence shown here is derived from an EMBL/GenBank/DDBJ whole genome shotgun (WGS) entry which is preliminary data.</text>
</comment>
<organism evidence="1">
    <name type="scientific">bioreactor metagenome</name>
    <dbReference type="NCBI Taxonomy" id="1076179"/>
    <lineage>
        <taxon>unclassified sequences</taxon>
        <taxon>metagenomes</taxon>
        <taxon>ecological metagenomes</taxon>
    </lineage>
</organism>
<reference evidence="1" key="1">
    <citation type="submission" date="2019-08" db="EMBL/GenBank/DDBJ databases">
        <authorList>
            <person name="Kucharzyk K."/>
            <person name="Murdoch R.W."/>
            <person name="Higgins S."/>
            <person name="Loffler F."/>
        </authorList>
    </citation>
    <scope>NUCLEOTIDE SEQUENCE</scope>
</reference>
<dbReference type="EMBL" id="VSSQ01142098">
    <property type="protein sequence ID" value="MPN63124.1"/>
    <property type="molecule type" value="Genomic_DNA"/>
</dbReference>
<protein>
    <submittedName>
        <fullName evidence="1">Uncharacterized protein</fullName>
    </submittedName>
</protein>